<comment type="pathway">
    <text evidence="8">Carotenoid biosynthesis; staphyloxanthin biosynthesis; staphyloxanthin from farnesyl diphosphate: step 4/5.</text>
</comment>
<dbReference type="PANTHER" id="PTHR43646">
    <property type="entry name" value="GLYCOSYLTRANSFERASE"/>
    <property type="match status" value="1"/>
</dbReference>
<dbReference type="PANTHER" id="PTHR43646:SF2">
    <property type="entry name" value="GLYCOSYLTRANSFERASE 2-LIKE DOMAIN-CONTAINING PROTEIN"/>
    <property type="match status" value="1"/>
</dbReference>
<accession>A0A942T4T2</accession>
<dbReference type="Proteomes" id="UP000677265">
    <property type="component" value="Unassembled WGS sequence"/>
</dbReference>
<feature type="transmembrane region" description="Helical" evidence="11">
    <location>
        <begin position="6"/>
        <end position="27"/>
    </location>
</feature>
<keyword evidence="6 11" id="KW-0472">Membrane</keyword>
<evidence type="ECO:0000256" key="11">
    <source>
        <dbReference type="SAM" id="Phobius"/>
    </source>
</evidence>
<dbReference type="Pfam" id="PF00535">
    <property type="entry name" value="Glycos_transf_2"/>
    <property type="match status" value="1"/>
</dbReference>
<keyword evidence="15" id="KW-1185">Reference proteome</keyword>
<dbReference type="EMBL" id="JAGYPE020000055">
    <property type="protein sequence ID" value="MCH6268407.1"/>
    <property type="molecule type" value="Genomic_DNA"/>
</dbReference>
<dbReference type="AlphaFoldDB" id="A0A942T4T2"/>
<comment type="function">
    <text evidence="7">Catalyzes the glycosylation of 4,4'-diaponeurosporenoate, i.e. the esterification of glucose at the C1'' position with the carboxyl group of 4,4'-diaponeurosporenic acid, to form glycosyl-4,4'-diaponeurosporenoate. This is a step in the biosynthesis of staphyloxanthin, an orange pigment present in most staphylococci strains.</text>
</comment>
<evidence type="ECO:0000313" key="14">
    <source>
        <dbReference type="EMBL" id="MCH6268407.1"/>
    </source>
</evidence>
<feature type="transmembrane region" description="Helical" evidence="11">
    <location>
        <begin position="281"/>
        <end position="302"/>
    </location>
</feature>
<evidence type="ECO:0000256" key="7">
    <source>
        <dbReference type="ARBA" id="ARBA00037281"/>
    </source>
</evidence>
<dbReference type="CDD" id="cd00761">
    <property type="entry name" value="Glyco_tranf_GTA_type"/>
    <property type="match status" value="1"/>
</dbReference>
<dbReference type="EMBL" id="JAGYPE010000005">
    <property type="protein sequence ID" value="MBS4185098.1"/>
    <property type="molecule type" value="Genomic_DNA"/>
</dbReference>
<evidence type="ECO:0000256" key="5">
    <source>
        <dbReference type="ARBA" id="ARBA00022746"/>
    </source>
</evidence>
<dbReference type="GO" id="GO:0005886">
    <property type="term" value="C:plasma membrane"/>
    <property type="evidence" value="ECO:0007669"/>
    <property type="project" value="UniProtKB-SubCell"/>
</dbReference>
<feature type="transmembrane region" description="Helical" evidence="11">
    <location>
        <begin position="309"/>
        <end position="327"/>
    </location>
</feature>
<dbReference type="InterPro" id="IPR029044">
    <property type="entry name" value="Nucleotide-diphossugar_trans"/>
</dbReference>
<evidence type="ECO:0000256" key="9">
    <source>
        <dbReference type="ARBA" id="ARBA00038120"/>
    </source>
</evidence>
<comment type="subcellular location">
    <subcellularLocation>
        <location evidence="1">Cell membrane</location>
    </subcellularLocation>
</comment>
<dbReference type="Gene3D" id="3.90.550.10">
    <property type="entry name" value="Spore Coat Polysaccharide Biosynthesis Protein SpsA, Chain A"/>
    <property type="match status" value="1"/>
</dbReference>
<dbReference type="InterPro" id="IPR001173">
    <property type="entry name" value="Glyco_trans_2-like"/>
</dbReference>
<keyword evidence="11" id="KW-1133">Transmembrane helix</keyword>
<evidence type="ECO:0000256" key="10">
    <source>
        <dbReference type="ARBA" id="ARBA00040345"/>
    </source>
</evidence>
<evidence type="ECO:0000259" key="12">
    <source>
        <dbReference type="Pfam" id="PF00535"/>
    </source>
</evidence>
<evidence type="ECO:0000256" key="8">
    <source>
        <dbReference type="ARBA" id="ARBA00037904"/>
    </source>
</evidence>
<feature type="transmembrane region" description="Helical" evidence="11">
    <location>
        <begin position="333"/>
        <end position="354"/>
    </location>
</feature>
<evidence type="ECO:0000313" key="15">
    <source>
        <dbReference type="Proteomes" id="UP000677265"/>
    </source>
</evidence>
<dbReference type="GO" id="GO:0016117">
    <property type="term" value="P:carotenoid biosynthetic process"/>
    <property type="evidence" value="ECO:0007669"/>
    <property type="project" value="UniProtKB-KW"/>
</dbReference>
<name>A0A942T4T2_9BACI</name>
<dbReference type="GO" id="GO:0016757">
    <property type="term" value="F:glycosyltransferase activity"/>
    <property type="evidence" value="ECO:0007669"/>
    <property type="project" value="UniProtKB-KW"/>
</dbReference>
<evidence type="ECO:0000256" key="4">
    <source>
        <dbReference type="ARBA" id="ARBA00022679"/>
    </source>
</evidence>
<keyword evidence="2" id="KW-1003">Cell membrane</keyword>
<organism evidence="13">
    <name type="scientific">Neobacillus citreus</name>
    <dbReference type="NCBI Taxonomy" id="2833578"/>
    <lineage>
        <taxon>Bacteria</taxon>
        <taxon>Bacillati</taxon>
        <taxon>Bacillota</taxon>
        <taxon>Bacilli</taxon>
        <taxon>Bacillales</taxon>
        <taxon>Bacillaceae</taxon>
        <taxon>Neobacillus</taxon>
    </lineage>
</organism>
<evidence type="ECO:0000256" key="3">
    <source>
        <dbReference type="ARBA" id="ARBA00022676"/>
    </source>
</evidence>
<reference evidence="13" key="1">
    <citation type="submission" date="2021-05" db="EMBL/GenBank/DDBJ databases">
        <title>Novel Bacillus species.</title>
        <authorList>
            <person name="Liu G."/>
        </authorList>
    </citation>
    <scope>NUCLEOTIDE SEQUENCE</scope>
    <source>
        <strain evidence="13 15">FJAT-50051</strain>
    </source>
</reference>
<keyword evidence="4 13" id="KW-0808">Transferase</keyword>
<dbReference type="RefSeq" id="WP_213144948.1">
    <property type="nucleotide sequence ID" value="NZ_JAGYPE020000055.1"/>
</dbReference>
<evidence type="ECO:0000256" key="2">
    <source>
        <dbReference type="ARBA" id="ARBA00022475"/>
    </source>
</evidence>
<comment type="similarity">
    <text evidence="9">Belongs to the glycosyltransferase 2 family. CrtQ subfamily.</text>
</comment>
<evidence type="ECO:0000256" key="6">
    <source>
        <dbReference type="ARBA" id="ARBA00023136"/>
    </source>
</evidence>
<evidence type="ECO:0000256" key="1">
    <source>
        <dbReference type="ARBA" id="ARBA00004236"/>
    </source>
</evidence>
<keyword evidence="11" id="KW-0812">Transmembrane</keyword>
<evidence type="ECO:0000313" key="13">
    <source>
        <dbReference type="EMBL" id="MBS4185098.1"/>
    </source>
</evidence>
<proteinExistence type="inferred from homology"/>
<sequence length="382" mass="43612">MENILILLFSLGLFVWLVFLLDAIIGLRKLDSLEDEEPLNCGPLLSVVVAARNEEEHIKASILSQLEQTYKNVEWILVNDRSTDETGKSMEQLAHQDSRIKVIHVHDLPDGWLGKNHALFTGAQIAQGKWLLFTDADIKYEKEAFAKALHYAEKHQLDHLTAAPNLSAKSFWLKTFVAFFLFGFSYFKRPWLANNPKSKTGTGIGAFNLICKEAYETFGKHERIKMRPDDDLQLGMLLKKEGYRQRIITALQLIEVEWYGSLHEAFVGLEKNTFAGLNYRISMVFFAIFGVFTTNVLPFITIFSGNKTIALLSLGNILLSGIHYFMIIRRMTVFSPALFLVLPLTALLFIYSIIRASWLTFKRGGIVWRGTTYPLSKLRDHE</sequence>
<comment type="caution">
    <text evidence="13">The sequence shown here is derived from an EMBL/GenBank/DDBJ whole genome shotgun (WGS) entry which is preliminary data.</text>
</comment>
<keyword evidence="3 13" id="KW-0328">Glycosyltransferase</keyword>
<feature type="transmembrane region" description="Helical" evidence="11">
    <location>
        <begin position="171"/>
        <end position="187"/>
    </location>
</feature>
<feature type="domain" description="Glycosyltransferase 2-like" evidence="12">
    <location>
        <begin position="46"/>
        <end position="216"/>
    </location>
</feature>
<keyword evidence="5" id="KW-0125">Carotenoid biosynthesis</keyword>
<gene>
    <name evidence="14" type="ORF">KHB02_023005</name>
    <name evidence="13" type="ORF">KHB02_27325</name>
</gene>
<dbReference type="SUPFAM" id="SSF53448">
    <property type="entry name" value="Nucleotide-diphospho-sugar transferases"/>
    <property type="match status" value="1"/>
</dbReference>
<protein>
    <recommendedName>
        <fullName evidence="10">4,4'-diaponeurosporenoate glycosyltransferase</fullName>
    </recommendedName>
</protein>